<sequence length="191" mass="21570">MAVIVPVKPIWTRVDSYTSTCKIPLQNRTLAGFEHRDLQPTTSNYHHYNTASTTMICSISGEPAQEPVLSPKSGHIFERRLIETYVQENGKDPINGEDLMVEDLLEVNTNTPTRPKPPQYTSIPSLLQAFQNEWDATAQEVFSLRQQLQETKTELSTALYKQDAAVRVVARLTKERDEARKALAELSANLE</sequence>
<keyword evidence="7 12" id="KW-0747">Spliceosome</keyword>
<dbReference type="SUPFAM" id="SSF57850">
    <property type="entry name" value="RING/U-box"/>
    <property type="match status" value="1"/>
</dbReference>
<reference evidence="14 15" key="1">
    <citation type="journal article" date="2016" name="PLoS ONE">
        <title>Sequence Assembly of Yarrowia lipolytica Strain W29/CLIB89 Shows Transposable Element Diversity.</title>
        <authorList>
            <person name="Magnan C."/>
            <person name="Yu J."/>
            <person name="Chang I."/>
            <person name="Jahn E."/>
            <person name="Kanomata Y."/>
            <person name="Wu J."/>
            <person name="Zeller M."/>
            <person name="Oakes M."/>
            <person name="Baldi P."/>
            <person name="Sandmeyer S."/>
        </authorList>
    </citation>
    <scope>NUCLEOTIDE SEQUENCE [LARGE SCALE GENOMIC DNA]</scope>
    <source>
        <strain evidence="15">CLIB89(W29)</strain>
    </source>
</reference>
<evidence type="ECO:0000256" key="3">
    <source>
        <dbReference type="ARBA" id="ARBA00006388"/>
    </source>
</evidence>
<dbReference type="KEGG" id="yli:2909677"/>
<dbReference type="EMBL" id="CP017555">
    <property type="protein sequence ID" value="AOW02308.1"/>
    <property type="molecule type" value="Genomic_DNA"/>
</dbReference>
<dbReference type="Pfam" id="PF08606">
    <property type="entry name" value="Prp19"/>
    <property type="match status" value="1"/>
</dbReference>
<comment type="similarity">
    <text evidence="3 12">Belongs to the WD repeat PRP19 family.</text>
</comment>
<evidence type="ECO:0000256" key="2">
    <source>
        <dbReference type="ARBA" id="ARBA00004906"/>
    </source>
</evidence>
<keyword evidence="12" id="KW-0227">DNA damage</keyword>
<evidence type="ECO:0000256" key="8">
    <source>
        <dbReference type="ARBA" id="ARBA00022737"/>
    </source>
</evidence>
<keyword evidence="6 12" id="KW-0808">Transferase</keyword>
<protein>
    <recommendedName>
        <fullName evidence="12">Pre-mRNA-processing factor 19</fullName>
        <ecNumber evidence="12">2.3.2.27</ecNumber>
    </recommendedName>
</protein>
<gene>
    <name evidence="14" type="ORF">YALI1_C05252g</name>
</gene>
<dbReference type="Proteomes" id="UP000182444">
    <property type="component" value="Chromosome 1C"/>
</dbReference>
<dbReference type="GO" id="GO:0070534">
    <property type="term" value="P:protein K63-linked ubiquitination"/>
    <property type="evidence" value="ECO:0007669"/>
    <property type="project" value="UniProtKB-UniRule"/>
</dbReference>
<keyword evidence="12" id="KW-0234">DNA repair</keyword>
<evidence type="ECO:0000256" key="5">
    <source>
        <dbReference type="ARBA" id="ARBA00022664"/>
    </source>
</evidence>
<comment type="pathway">
    <text evidence="2 12">Protein modification; protein ubiquitination.</text>
</comment>
<dbReference type="CDD" id="cd16656">
    <property type="entry name" value="RING-Ubox_PRP19"/>
    <property type="match status" value="1"/>
</dbReference>
<dbReference type="GO" id="GO:0061630">
    <property type="term" value="F:ubiquitin protein ligase activity"/>
    <property type="evidence" value="ECO:0007669"/>
    <property type="project" value="UniProtKB-UniRule"/>
</dbReference>
<evidence type="ECO:0000256" key="9">
    <source>
        <dbReference type="ARBA" id="ARBA00022786"/>
    </source>
</evidence>
<dbReference type="InterPro" id="IPR013915">
    <property type="entry name" value="Prp19_cc"/>
</dbReference>
<evidence type="ECO:0000313" key="14">
    <source>
        <dbReference type="EMBL" id="AOW02308.1"/>
    </source>
</evidence>
<evidence type="ECO:0000256" key="12">
    <source>
        <dbReference type="RuleBase" id="RU367101"/>
    </source>
</evidence>
<dbReference type="FunFam" id="3.30.40.10:FF:000027">
    <property type="entry name" value="Pre-mRNA-processing factor 19, putative"/>
    <property type="match status" value="1"/>
</dbReference>
<dbReference type="VEuPathDB" id="FungiDB:YALI1_C05252g"/>
<feature type="domain" description="U-box" evidence="13">
    <location>
        <begin position="50"/>
        <end position="125"/>
    </location>
</feature>
<dbReference type="InterPro" id="IPR038959">
    <property type="entry name" value="Prp19"/>
</dbReference>
<dbReference type="UniPathway" id="UPA00143"/>
<keyword evidence="11 12" id="KW-0539">Nucleus</keyword>
<dbReference type="AlphaFoldDB" id="A0A1D8N9J3"/>
<evidence type="ECO:0000256" key="7">
    <source>
        <dbReference type="ARBA" id="ARBA00022728"/>
    </source>
</evidence>
<keyword evidence="9 12" id="KW-0833">Ubl conjugation pathway</keyword>
<dbReference type="GO" id="GO:0071006">
    <property type="term" value="C:U2-type catalytic step 1 spliceosome"/>
    <property type="evidence" value="ECO:0007669"/>
    <property type="project" value="TreeGrafter"/>
</dbReference>
<evidence type="ECO:0000256" key="1">
    <source>
        <dbReference type="ARBA" id="ARBA00004123"/>
    </source>
</evidence>
<dbReference type="GO" id="GO:0005737">
    <property type="term" value="C:cytoplasm"/>
    <property type="evidence" value="ECO:0007669"/>
    <property type="project" value="TreeGrafter"/>
</dbReference>
<keyword evidence="5 12" id="KW-0507">mRNA processing</keyword>
<dbReference type="Gene3D" id="3.30.40.10">
    <property type="entry name" value="Zinc/RING finger domain, C3HC4 (zinc finger)"/>
    <property type="match status" value="1"/>
</dbReference>
<dbReference type="InterPro" id="IPR003613">
    <property type="entry name" value="Ubox_domain"/>
</dbReference>
<keyword evidence="4" id="KW-0853">WD repeat</keyword>
<organism evidence="14 15">
    <name type="scientific">Yarrowia lipolytica</name>
    <name type="common">Candida lipolytica</name>
    <dbReference type="NCBI Taxonomy" id="4952"/>
    <lineage>
        <taxon>Eukaryota</taxon>
        <taxon>Fungi</taxon>
        <taxon>Dikarya</taxon>
        <taxon>Ascomycota</taxon>
        <taxon>Saccharomycotina</taxon>
        <taxon>Dipodascomycetes</taxon>
        <taxon>Dipodascales</taxon>
        <taxon>Dipodascales incertae sedis</taxon>
        <taxon>Yarrowia</taxon>
    </lineage>
</organism>
<dbReference type="PROSITE" id="PS51698">
    <property type="entry name" value="U_BOX"/>
    <property type="match status" value="1"/>
</dbReference>
<dbReference type="InterPro" id="IPR013083">
    <property type="entry name" value="Znf_RING/FYVE/PHD"/>
</dbReference>
<evidence type="ECO:0000313" key="15">
    <source>
        <dbReference type="Proteomes" id="UP000182444"/>
    </source>
</evidence>
<comment type="function">
    <text evidence="12">Ubiquitin-protein ligase which is mainly involved pre-mRNA splicing and DNA repair. Required for pre-mRNA splicing as component of the spliceosome.</text>
</comment>
<dbReference type="eggNOG" id="KOG0289">
    <property type="taxonomic scope" value="Eukaryota"/>
</dbReference>
<dbReference type="RefSeq" id="XP_501420.2">
    <property type="nucleotide sequence ID" value="XM_501420.3"/>
</dbReference>
<comment type="catalytic activity">
    <reaction evidence="12">
        <text>S-ubiquitinyl-[E2 ubiquitin-conjugating enzyme]-L-cysteine + [acceptor protein]-L-lysine = [E2 ubiquitin-conjugating enzyme]-L-cysteine + N(6)-ubiquitinyl-[acceptor protein]-L-lysine.</text>
        <dbReference type="EC" id="2.3.2.27"/>
    </reaction>
</comment>
<dbReference type="PANTHER" id="PTHR43995:SF1">
    <property type="entry name" value="PRE-MRNA-PROCESSING FACTOR 19"/>
    <property type="match status" value="1"/>
</dbReference>
<evidence type="ECO:0000259" key="13">
    <source>
        <dbReference type="PROSITE" id="PS51698"/>
    </source>
</evidence>
<dbReference type="SMART" id="SM00504">
    <property type="entry name" value="Ubox"/>
    <property type="match status" value="1"/>
</dbReference>
<evidence type="ECO:0000256" key="10">
    <source>
        <dbReference type="ARBA" id="ARBA00023187"/>
    </source>
</evidence>
<comment type="subcellular location">
    <subcellularLocation>
        <location evidence="1 12">Nucleus</location>
    </subcellularLocation>
</comment>
<dbReference type="GeneID" id="2909677"/>
<evidence type="ECO:0000256" key="4">
    <source>
        <dbReference type="ARBA" id="ARBA00022574"/>
    </source>
</evidence>
<dbReference type="VEuPathDB" id="FungiDB:YALI0_C03982g"/>
<dbReference type="GO" id="GO:0000398">
    <property type="term" value="P:mRNA splicing, via spliceosome"/>
    <property type="evidence" value="ECO:0007669"/>
    <property type="project" value="InterPro"/>
</dbReference>
<dbReference type="PANTHER" id="PTHR43995">
    <property type="entry name" value="PRE-MRNA-PROCESSING FACTOR 19"/>
    <property type="match status" value="1"/>
</dbReference>
<dbReference type="EC" id="2.3.2.27" evidence="12"/>
<keyword evidence="8" id="KW-0677">Repeat</keyword>
<comment type="subunit">
    <text evidence="12">Homotetramer.</text>
</comment>
<keyword evidence="10 12" id="KW-0508">mRNA splicing</keyword>
<evidence type="ECO:0000256" key="6">
    <source>
        <dbReference type="ARBA" id="ARBA00022679"/>
    </source>
</evidence>
<accession>A0A1D8N9J3</accession>
<evidence type="ECO:0000256" key="11">
    <source>
        <dbReference type="ARBA" id="ARBA00023242"/>
    </source>
</evidence>
<proteinExistence type="inferred from homology"/>
<name>A0A1D8N9J3_YARLL</name>
<dbReference type="InterPro" id="IPR055340">
    <property type="entry name" value="RING-Ubox_PRP19"/>
</dbReference>
<dbReference type="GO" id="GO:0000974">
    <property type="term" value="C:Prp19 complex"/>
    <property type="evidence" value="ECO:0007669"/>
    <property type="project" value="UniProtKB-UniRule"/>
</dbReference>
<dbReference type="GO" id="GO:0006281">
    <property type="term" value="P:DNA repair"/>
    <property type="evidence" value="ECO:0007669"/>
    <property type="project" value="UniProtKB-KW"/>
</dbReference>